<feature type="transmembrane region" description="Helical" evidence="1">
    <location>
        <begin position="63"/>
        <end position="81"/>
    </location>
</feature>
<name>A0A378XDW9_9BURK</name>
<feature type="transmembrane region" description="Helical" evidence="1">
    <location>
        <begin position="93"/>
        <end position="111"/>
    </location>
</feature>
<sequence length="127" mass="14620">MQLLFQKQIGQAFFGAMMIKFREKRPEGWSIGISGTSNVCVRLNSLLILGLAKLLKVRQTESLAYGSYILTFLLIFIEIYIINSIASGTFVFFYKRVFVLFLLTVVTFYFGRASLPYWSETEDDDED</sequence>
<organism evidence="2 3">
    <name type="scientific">Oligella ureolytica</name>
    <dbReference type="NCBI Taxonomy" id="90244"/>
    <lineage>
        <taxon>Bacteria</taxon>
        <taxon>Pseudomonadati</taxon>
        <taxon>Pseudomonadota</taxon>
        <taxon>Betaproteobacteria</taxon>
        <taxon>Burkholderiales</taxon>
        <taxon>Alcaligenaceae</taxon>
        <taxon>Oligella</taxon>
    </lineage>
</organism>
<dbReference type="AlphaFoldDB" id="A0A378XDW9"/>
<dbReference type="EMBL" id="UGSB01000001">
    <property type="protein sequence ID" value="SUA53399.1"/>
    <property type="molecule type" value="Genomic_DNA"/>
</dbReference>
<dbReference type="STRING" id="1122619.GCA_000373745_00834"/>
<keyword evidence="1" id="KW-0812">Transmembrane</keyword>
<protein>
    <submittedName>
        <fullName evidence="2">Uncharacterized protein</fullName>
    </submittedName>
</protein>
<reference evidence="2 3" key="1">
    <citation type="submission" date="2018-06" db="EMBL/GenBank/DDBJ databases">
        <authorList>
            <consortium name="Pathogen Informatics"/>
            <person name="Doyle S."/>
        </authorList>
    </citation>
    <scope>NUCLEOTIDE SEQUENCE [LARGE SCALE GENOMIC DNA]</scope>
    <source>
        <strain evidence="2 3">NCTC11997</strain>
    </source>
</reference>
<proteinExistence type="predicted"/>
<evidence type="ECO:0000313" key="3">
    <source>
        <dbReference type="Proteomes" id="UP000254603"/>
    </source>
</evidence>
<keyword evidence="1" id="KW-0472">Membrane</keyword>
<gene>
    <name evidence="2" type="ORF">NCTC11997_01146</name>
</gene>
<evidence type="ECO:0000313" key="2">
    <source>
        <dbReference type="EMBL" id="SUA53399.1"/>
    </source>
</evidence>
<dbReference type="Proteomes" id="UP000254603">
    <property type="component" value="Unassembled WGS sequence"/>
</dbReference>
<evidence type="ECO:0000256" key="1">
    <source>
        <dbReference type="SAM" id="Phobius"/>
    </source>
</evidence>
<keyword evidence="1" id="KW-1133">Transmembrane helix</keyword>
<accession>A0A378XDW9</accession>